<keyword evidence="2" id="KW-0808">Transferase</keyword>
<proteinExistence type="predicted"/>
<dbReference type="InterPro" id="IPR000719">
    <property type="entry name" value="Prot_kinase_dom"/>
</dbReference>
<dbReference type="GO" id="GO:0004674">
    <property type="term" value="F:protein serine/threonine kinase activity"/>
    <property type="evidence" value="ECO:0007669"/>
    <property type="project" value="TreeGrafter"/>
</dbReference>
<keyword evidence="3" id="KW-1185">Reference proteome</keyword>
<feature type="domain" description="Protein kinase" evidence="1">
    <location>
        <begin position="1"/>
        <end position="237"/>
    </location>
</feature>
<reference evidence="2" key="2">
    <citation type="submission" date="2023-06" db="EMBL/GenBank/DDBJ databases">
        <authorList>
            <consortium name="Lawrence Berkeley National Laboratory"/>
            <person name="Haridas S."/>
            <person name="Hensen N."/>
            <person name="Bonometti L."/>
            <person name="Westerberg I."/>
            <person name="Brannstrom I.O."/>
            <person name="Guillou S."/>
            <person name="Cros-Aarteil S."/>
            <person name="Calhoun S."/>
            <person name="Kuo A."/>
            <person name="Mondo S."/>
            <person name="Pangilinan J."/>
            <person name="Riley R."/>
            <person name="Labutti K."/>
            <person name="Andreopoulos B."/>
            <person name="Lipzen A."/>
            <person name="Chen C."/>
            <person name="Yanf M."/>
            <person name="Daum C."/>
            <person name="Ng V."/>
            <person name="Clum A."/>
            <person name="Steindorff A."/>
            <person name="Ohm R."/>
            <person name="Martin F."/>
            <person name="Silar P."/>
            <person name="Natvig D."/>
            <person name="Lalanne C."/>
            <person name="Gautier V."/>
            <person name="Ament-Velasquez S.L."/>
            <person name="Kruys A."/>
            <person name="Hutchinson M.I."/>
            <person name="Powell A.J."/>
            <person name="Barry K."/>
            <person name="Miller A.N."/>
            <person name="Grigoriev I.V."/>
            <person name="Debuchy R."/>
            <person name="Gladieux P."/>
            <person name="Thoren M.H."/>
            <person name="Johannesson H."/>
        </authorList>
    </citation>
    <scope>NUCLEOTIDE SEQUENCE</scope>
    <source>
        <strain evidence="2">CBS 958.72</strain>
    </source>
</reference>
<evidence type="ECO:0000259" key="1">
    <source>
        <dbReference type="PROSITE" id="PS50011"/>
    </source>
</evidence>
<dbReference type="PROSITE" id="PS50011">
    <property type="entry name" value="PROTEIN_KINASE_DOM"/>
    <property type="match status" value="1"/>
</dbReference>
<dbReference type="EMBL" id="JAULSN010000012">
    <property type="protein sequence ID" value="KAK3361293.1"/>
    <property type="molecule type" value="Genomic_DNA"/>
</dbReference>
<name>A0AAE0JT75_9PEZI</name>
<gene>
    <name evidence="2" type="ORF">B0T24DRAFT_539507</name>
</gene>
<keyword evidence="2" id="KW-0418">Kinase</keyword>
<organism evidence="2 3">
    <name type="scientific">Lasiosphaeria ovina</name>
    <dbReference type="NCBI Taxonomy" id="92902"/>
    <lineage>
        <taxon>Eukaryota</taxon>
        <taxon>Fungi</taxon>
        <taxon>Dikarya</taxon>
        <taxon>Ascomycota</taxon>
        <taxon>Pezizomycotina</taxon>
        <taxon>Sordariomycetes</taxon>
        <taxon>Sordariomycetidae</taxon>
        <taxon>Sordariales</taxon>
        <taxon>Lasiosphaeriaceae</taxon>
        <taxon>Lasiosphaeria</taxon>
    </lineage>
</organism>
<dbReference type="SUPFAM" id="SSF56112">
    <property type="entry name" value="Protein kinase-like (PK-like)"/>
    <property type="match status" value="1"/>
</dbReference>
<dbReference type="AlphaFoldDB" id="A0AAE0JT75"/>
<dbReference type="Gene3D" id="1.10.510.10">
    <property type="entry name" value="Transferase(Phosphotransferase) domain 1"/>
    <property type="match status" value="1"/>
</dbReference>
<protein>
    <submittedName>
        <fullName evidence="2">Kinase-like domain-containing protein</fullName>
    </submittedName>
</protein>
<evidence type="ECO:0000313" key="3">
    <source>
        <dbReference type="Proteomes" id="UP001287356"/>
    </source>
</evidence>
<reference evidence="2" key="1">
    <citation type="journal article" date="2023" name="Mol. Phylogenet. Evol.">
        <title>Genome-scale phylogeny and comparative genomics of the fungal order Sordariales.</title>
        <authorList>
            <person name="Hensen N."/>
            <person name="Bonometti L."/>
            <person name="Westerberg I."/>
            <person name="Brannstrom I.O."/>
            <person name="Guillou S."/>
            <person name="Cros-Aarteil S."/>
            <person name="Calhoun S."/>
            <person name="Haridas S."/>
            <person name="Kuo A."/>
            <person name="Mondo S."/>
            <person name="Pangilinan J."/>
            <person name="Riley R."/>
            <person name="LaButti K."/>
            <person name="Andreopoulos B."/>
            <person name="Lipzen A."/>
            <person name="Chen C."/>
            <person name="Yan M."/>
            <person name="Daum C."/>
            <person name="Ng V."/>
            <person name="Clum A."/>
            <person name="Steindorff A."/>
            <person name="Ohm R.A."/>
            <person name="Martin F."/>
            <person name="Silar P."/>
            <person name="Natvig D.O."/>
            <person name="Lalanne C."/>
            <person name="Gautier V."/>
            <person name="Ament-Velasquez S.L."/>
            <person name="Kruys A."/>
            <person name="Hutchinson M.I."/>
            <person name="Powell A.J."/>
            <person name="Barry K."/>
            <person name="Miller A.N."/>
            <person name="Grigoriev I.V."/>
            <person name="Debuchy R."/>
            <person name="Gladieux P."/>
            <person name="Hiltunen Thoren M."/>
            <person name="Johannesson H."/>
        </authorList>
    </citation>
    <scope>NUCLEOTIDE SEQUENCE</scope>
    <source>
        <strain evidence="2">CBS 958.72</strain>
    </source>
</reference>
<comment type="caution">
    <text evidence="2">The sequence shown here is derived from an EMBL/GenBank/DDBJ whole genome shotgun (WGS) entry which is preliminary data.</text>
</comment>
<dbReference type="PANTHER" id="PTHR24359:SF37">
    <property type="entry name" value="PROTEIN KINASE DOMAIN-CONTAINING PROTEIN"/>
    <property type="match status" value="1"/>
</dbReference>
<dbReference type="Proteomes" id="UP001287356">
    <property type="component" value="Unassembled WGS sequence"/>
</dbReference>
<evidence type="ECO:0000313" key="2">
    <source>
        <dbReference type="EMBL" id="KAK3361293.1"/>
    </source>
</evidence>
<dbReference type="GO" id="GO:0005524">
    <property type="term" value="F:ATP binding"/>
    <property type="evidence" value="ECO:0007669"/>
    <property type="project" value="InterPro"/>
</dbReference>
<dbReference type="Pfam" id="PF00069">
    <property type="entry name" value="Pkinase"/>
    <property type="match status" value="1"/>
</dbReference>
<sequence>MQTPHLAKLLATFENTLGPSSSIRTGRHFCLMFEKADSHLGDLWHRETTSLEASEVDLARWVAKQCHGLADGMNMIHDYKLQQDSGGSVSEPRHGFHGDIKAENILLYHQWAGYEDPLGLLQITDFGISSFHHTASALDISHRMIGHPYRPPENQLPIMKTTPSHDIWALGCLYLEFLTWLVKGPAALGEFLQCRITPDLPDSPLATQVFFYDVTGKDDHHSVVSISQAVIEVFLSP</sequence>
<dbReference type="PANTHER" id="PTHR24359">
    <property type="entry name" value="SERINE/THREONINE-PROTEIN KINASE SBK1"/>
    <property type="match status" value="1"/>
</dbReference>
<dbReference type="InterPro" id="IPR011009">
    <property type="entry name" value="Kinase-like_dom_sf"/>
</dbReference>
<accession>A0AAE0JT75</accession>